<dbReference type="FunFam" id="3.40.50.2020:FF:000004">
    <property type="entry name" value="Adenine phosphoribosyltransferase"/>
    <property type="match status" value="1"/>
</dbReference>
<evidence type="ECO:0000256" key="6">
    <source>
        <dbReference type="ARBA" id="ARBA00011738"/>
    </source>
</evidence>
<dbReference type="InterPro" id="IPR005764">
    <property type="entry name" value="Ade_phspho_trans"/>
</dbReference>
<dbReference type="GO" id="GO:0006166">
    <property type="term" value="P:purine ribonucleoside salvage"/>
    <property type="evidence" value="ECO:0007669"/>
    <property type="project" value="UniProtKB-UniRule"/>
</dbReference>
<evidence type="ECO:0000256" key="3">
    <source>
        <dbReference type="ARBA" id="ARBA00004496"/>
    </source>
</evidence>
<evidence type="ECO:0000259" key="13">
    <source>
        <dbReference type="Pfam" id="PF00156"/>
    </source>
</evidence>
<dbReference type="GO" id="GO:0044209">
    <property type="term" value="P:AMP salvage"/>
    <property type="evidence" value="ECO:0007669"/>
    <property type="project" value="UniProtKB-UniRule"/>
</dbReference>
<dbReference type="Proteomes" id="UP000179243">
    <property type="component" value="Unassembled WGS sequence"/>
</dbReference>
<proteinExistence type="inferred from homology"/>
<evidence type="ECO:0000256" key="4">
    <source>
        <dbReference type="ARBA" id="ARBA00004659"/>
    </source>
</evidence>
<dbReference type="AlphaFoldDB" id="A0A1F7FKY2"/>
<keyword evidence="9 12" id="KW-0328">Glycosyltransferase</keyword>
<dbReference type="Gene3D" id="3.40.50.2020">
    <property type="match status" value="1"/>
</dbReference>
<evidence type="ECO:0000256" key="7">
    <source>
        <dbReference type="ARBA" id="ARBA00011893"/>
    </source>
</evidence>
<dbReference type="GO" id="GO:0016208">
    <property type="term" value="F:AMP binding"/>
    <property type="evidence" value="ECO:0007669"/>
    <property type="project" value="TreeGrafter"/>
</dbReference>
<dbReference type="NCBIfam" id="NF002633">
    <property type="entry name" value="PRK02304.1-2"/>
    <property type="match status" value="1"/>
</dbReference>
<comment type="pathway">
    <text evidence="4 12">Purine metabolism; AMP biosynthesis via salvage pathway; AMP from adenine: step 1/1.</text>
</comment>
<dbReference type="GO" id="GO:0005737">
    <property type="term" value="C:cytoplasm"/>
    <property type="evidence" value="ECO:0007669"/>
    <property type="project" value="UniProtKB-SubCell"/>
</dbReference>
<dbReference type="Pfam" id="PF00156">
    <property type="entry name" value="Pribosyltran"/>
    <property type="match status" value="1"/>
</dbReference>
<name>A0A1F7FKY2_UNCRA</name>
<dbReference type="EMBL" id="MFYX01000011">
    <property type="protein sequence ID" value="OGK07283.1"/>
    <property type="molecule type" value="Genomic_DNA"/>
</dbReference>
<evidence type="ECO:0000256" key="5">
    <source>
        <dbReference type="ARBA" id="ARBA00008391"/>
    </source>
</evidence>
<comment type="function">
    <text evidence="2 12">Catalyzes a salvage reaction resulting in the formation of AMP, that is energically less costly than de novo synthesis.</text>
</comment>
<protein>
    <recommendedName>
        <fullName evidence="7 12">Adenine phosphoribosyltransferase</fullName>
        <shortName evidence="12">APRT</shortName>
        <ecNumber evidence="7 12">2.4.2.7</ecNumber>
    </recommendedName>
</protein>
<organism evidence="14 15">
    <name type="scientific">Candidatus Raymondbacteria bacterium RIFOXYD12_FULL_49_13</name>
    <dbReference type="NCBI Taxonomy" id="1817890"/>
    <lineage>
        <taxon>Bacteria</taxon>
        <taxon>Raymondiibacteriota</taxon>
    </lineage>
</organism>
<evidence type="ECO:0000256" key="9">
    <source>
        <dbReference type="ARBA" id="ARBA00022676"/>
    </source>
</evidence>
<dbReference type="GO" id="GO:0003999">
    <property type="term" value="F:adenine phosphoribosyltransferase activity"/>
    <property type="evidence" value="ECO:0007669"/>
    <property type="project" value="UniProtKB-UniRule"/>
</dbReference>
<sequence length="174" mass="18930">MDLKKTIRTVMDFPKKGIGFKDITTLLVNGPALHQAIRDMAEPFRKSNAAKIVSIESRGFIFGMPMAYELGLGFVPVRKPKKLPAATVAETYALEYGTDSIEIHKDAIVPGEKVLLVDDLLATGGTMEAAVRLVKKLGGEPVAAAFLIELDFLKGREKLPGIPVHSLIHYDSEA</sequence>
<dbReference type="InterPro" id="IPR000836">
    <property type="entry name" value="PRTase_dom"/>
</dbReference>
<dbReference type="CDD" id="cd06223">
    <property type="entry name" value="PRTases_typeI"/>
    <property type="match status" value="1"/>
</dbReference>
<evidence type="ECO:0000256" key="12">
    <source>
        <dbReference type="HAMAP-Rule" id="MF_00004"/>
    </source>
</evidence>
<evidence type="ECO:0000256" key="1">
    <source>
        <dbReference type="ARBA" id="ARBA00000868"/>
    </source>
</evidence>
<keyword evidence="10 12" id="KW-0808">Transferase</keyword>
<evidence type="ECO:0000313" key="14">
    <source>
        <dbReference type="EMBL" id="OGK07283.1"/>
    </source>
</evidence>
<gene>
    <name evidence="12" type="primary">apt</name>
    <name evidence="14" type="ORF">A2519_14245</name>
</gene>
<dbReference type="InterPro" id="IPR050054">
    <property type="entry name" value="UPRTase/APRTase"/>
</dbReference>
<keyword evidence="11 12" id="KW-0660">Purine salvage</keyword>
<comment type="subunit">
    <text evidence="6 12">Homodimer.</text>
</comment>
<evidence type="ECO:0000313" key="15">
    <source>
        <dbReference type="Proteomes" id="UP000179243"/>
    </source>
</evidence>
<dbReference type="NCBIfam" id="NF002634">
    <property type="entry name" value="PRK02304.1-3"/>
    <property type="match status" value="1"/>
</dbReference>
<dbReference type="HAMAP" id="MF_00004">
    <property type="entry name" value="Aden_phosphoribosyltr"/>
    <property type="match status" value="1"/>
</dbReference>
<dbReference type="PANTHER" id="PTHR32315">
    <property type="entry name" value="ADENINE PHOSPHORIBOSYLTRANSFERASE"/>
    <property type="match status" value="1"/>
</dbReference>
<dbReference type="GO" id="GO:0002055">
    <property type="term" value="F:adenine binding"/>
    <property type="evidence" value="ECO:0007669"/>
    <property type="project" value="TreeGrafter"/>
</dbReference>
<feature type="domain" description="Phosphoribosyltransferase" evidence="13">
    <location>
        <begin position="28"/>
        <end position="148"/>
    </location>
</feature>
<dbReference type="UniPathway" id="UPA00588">
    <property type="reaction ID" value="UER00646"/>
</dbReference>
<comment type="caution">
    <text evidence="14">The sequence shown here is derived from an EMBL/GenBank/DDBJ whole genome shotgun (WGS) entry which is preliminary data.</text>
</comment>
<dbReference type="GO" id="GO:0006168">
    <property type="term" value="P:adenine salvage"/>
    <property type="evidence" value="ECO:0007669"/>
    <property type="project" value="InterPro"/>
</dbReference>
<keyword evidence="8 12" id="KW-0963">Cytoplasm</keyword>
<comment type="similarity">
    <text evidence="5 12">Belongs to the purine/pyrimidine phosphoribosyltransferase family.</text>
</comment>
<evidence type="ECO:0000256" key="2">
    <source>
        <dbReference type="ARBA" id="ARBA00003968"/>
    </source>
</evidence>
<dbReference type="InterPro" id="IPR029057">
    <property type="entry name" value="PRTase-like"/>
</dbReference>
<evidence type="ECO:0000256" key="11">
    <source>
        <dbReference type="ARBA" id="ARBA00022726"/>
    </source>
</evidence>
<dbReference type="PANTHER" id="PTHR32315:SF3">
    <property type="entry name" value="ADENINE PHOSPHORIBOSYLTRANSFERASE"/>
    <property type="match status" value="1"/>
</dbReference>
<dbReference type="NCBIfam" id="TIGR01090">
    <property type="entry name" value="apt"/>
    <property type="match status" value="1"/>
</dbReference>
<comment type="subcellular location">
    <subcellularLocation>
        <location evidence="3 12">Cytoplasm</location>
    </subcellularLocation>
</comment>
<comment type="catalytic activity">
    <reaction evidence="1 12">
        <text>AMP + diphosphate = 5-phospho-alpha-D-ribose 1-diphosphate + adenine</text>
        <dbReference type="Rhea" id="RHEA:16609"/>
        <dbReference type="ChEBI" id="CHEBI:16708"/>
        <dbReference type="ChEBI" id="CHEBI:33019"/>
        <dbReference type="ChEBI" id="CHEBI:58017"/>
        <dbReference type="ChEBI" id="CHEBI:456215"/>
        <dbReference type="EC" id="2.4.2.7"/>
    </reaction>
</comment>
<evidence type="ECO:0000256" key="8">
    <source>
        <dbReference type="ARBA" id="ARBA00022490"/>
    </source>
</evidence>
<dbReference type="SUPFAM" id="SSF53271">
    <property type="entry name" value="PRTase-like"/>
    <property type="match status" value="1"/>
</dbReference>
<accession>A0A1F7FKY2</accession>
<evidence type="ECO:0000256" key="10">
    <source>
        <dbReference type="ARBA" id="ARBA00022679"/>
    </source>
</evidence>
<dbReference type="EC" id="2.4.2.7" evidence="7 12"/>
<dbReference type="NCBIfam" id="NF002636">
    <property type="entry name" value="PRK02304.1-5"/>
    <property type="match status" value="1"/>
</dbReference>
<reference evidence="14 15" key="1">
    <citation type="journal article" date="2016" name="Nat. Commun.">
        <title>Thousands of microbial genomes shed light on interconnected biogeochemical processes in an aquifer system.</title>
        <authorList>
            <person name="Anantharaman K."/>
            <person name="Brown C.T."/>
            <person name="Hug L.A."/>
            <person name="Sharon I."/>
            <person name="Castelle C.J."/>
            <person name="Probst A.J."/>
            <person name="Thomas B.C."/>
            <person name="Singh A."/>
            <person name="Wilkins M.J."/>
            <person name="Karaoz U."/>
            <person name="Brodie E.L."/>
            <person name="Williams K.H."/>
            <person name="Hubbard S.S."/>
            <person name="Banfield J.F."/>
        </authorList>
    </citation>
    <scope>NUCLEOTIDE SEQUENCE [LARGE SCALE GENOMIC DNA]</scope>
</reference>